<proteinExistence type="predicted"/>
<accession>A0ABS7U7R5</accession>
<dbReference type="Pfam" id="PF03473">
    <property type="entry name" value="MOSC"/>
    <property type="match status" value="1"/>
</dbReference>
<dbReference type="Gene3D" id="2.40.33.20">
    <property type="entry name" value="PK beta-barrel domain-like"/>
    <property type="match status" value="1"/>
</dbReference>
<evidence type="ECO:0000259" key="1">
    <source>
        <dbReference type="PROSITE" id="PS51340"/>
    </source>
</evidence>
<evidence type="ECO:0000313" key="3">
    <source>
        <dbReference type="Proteomes" id="UP000780875"/>
    </source>
</evidence>
<dbReference type="PANTHER" id="PTHR30212:SF2">
    <property type="entry name" value="PROTEIN YIIM"/>
    <property type="match status" value="1"/>
</dbReference>
<keyword evidence="3" id="KW-1185">Reference proteome</keyword>
<feature type="domain" description="MOSC" evidence="1">
    <location>
        <begin position="28"/>
        <end position="167"/>
    </location>
</feature>
<evidence type="ECO:0000313" key="2">
    <source>
        <dbReference type="EMBL" id="MBZ5736707.1"/>
    </source>
</evidence>
<dbReference type="PANTHER" id="PTHR30212">
    <property type="entry name" value="PROTEIN YIIM"/>
    <property type="match status" value="1"/>
</dbReference>
<dbReference type="SUPFAM" id="SSF50800">
    <property type="entry name" value="PK beta-barrel domain-like"/>
    <property type="match status" value="1"/>
</dbReference>
<dbReference type="PROSITE" id="PS51340">
    <property type="entry name" value="MOSC"/>
    <property type="match status" value="1"/>
</dbReference>
<dbReference type="InterPro" id="IPR011037">
    <property type="entry name" value="Pyrv_Knase-like_insert_dom_sf"/>
</dbReference>
<organism evidence="2 3">
    <name type="scientific">Nocardioides mangrovi</name>
    <dbReference type="NCBI Taxonomy" id="2874580"/>
    <lineage>
        <taxon>Bacteria</taxon>
        <taxon>Bacillati</taxon>
        <taxon>Actinomycetota</taxon>
        <taxon>Actinomycetes</taxon>
        <taxon>Propionibacteriales</taxon>
        <taxon>Nocardioidaceae</taxon>
        <taxon>Nocardioides</taxon>
    </lineage>
</organism>
<protein>
    <submittedName>
        <fullName evidence="2">MOSC domain-containing protein</fullName>
    </submittedName>
</protein>
<dbReference type="InterPro" id="IPR005302">
    <property type="entry name" value="MoCF_Sase_C"/>
</dbReference>
<reference evidence="2 3" key="1">
    <citation type="submission" date="2021-09" db="EMBL/GenBank/DDBJ databases">
        <title>Whole genome sequence of Nocardioides sp. GBK3QG-3.</title>
        <authorList>
            <person name="Tuo L."/>
        </authorList>
    </citation>
    <scope>NUCLEOTIDE SEQUENCE [LARGE SCALE GENOMIC DNA]</scope>
    <source>
        <strain evidence="2 3">GBK3QG-3</strain>
    </source>
</reference>
<gene>
    <name evidence="2" type="ORF">K8U61_00935</name>
</gene>
<dbReference type="InterPro" id="IPR052353">
    <property type="entry name" value="Benzoxazolinone_Detox_Enz"/>
</dbReference>
<dbReference type="Proteomes" id="UP000780875">
    <property type="component" value="Unassembled WGS sequence"/>
</dbReference>
<dbReference type="EMBL" id="JAIQZJ010000001">
    <property type="protein sequence ID" value="MBZ5736707.1"/>
    <property type="molecule type" value="Genomic_DNA"/>
</dbReference>
<dbReference type="RefSeq" id="WP_224121081.1">
    <property type="nucleotide sequence ID" value="NZ_JAIQZJ010000001.1"/>
</dbReference>
<name>A0ABS7U7R5_9ACTN</name>
<comment type="caution">
    <text evidence="2">The sequence shown here is derived from an EMBL/GenBank/DDBJ whole genome shotgun (WGS) entry which is preliminary data.</text>
</comment>
<sequence length="201" mass="21575">MATVLSVNVGTPRPVVLGRTRTSSIEKHPVAGPVAVGALGLDGDRVSNTKHHGGLDKAVYAFAREDLDHWERELGREIRDGLFGENLTTRGIDVNAAEIGERWRIGDAVLEVSSVRTPCRVFQAWLKQDGFDTTSWARRFTAAGRPGPYLRVVEEGVIEAGDTVEVVHRPGHGLTVSGLFAAVTGGADGTNLTLATRELPT</sequence>